<accession>A0A9W8E529</accession>
<dbReference type="Pfam" id="PF21467">
    <property type="entry name" value="BetaGal_gal-bd"/>
    <property type="match status" value="1"/>
</dbReference>
<dbReference type="SUPFAM" id="SSF49785">
    <property type="entry name" value="Galactose-binding domain-like"/>
    <property type="match status" value="2"/>
</dbReference>
<sequence length="835" mass="96102">MAYLAASAGRQGMALITLMWCVILSALVSHQLNALVAADTDLSVSLIPDYPNEPFQVGTSHRAITINGKPTLMMAGCIHYPRSTPDMWPSLMEKSKAAGINVIETYVFWNHHEIEPGVWDFQTGNRNLPLFLKLAREHGLFVNLRLGPYVCAEWQYGGFPEWLRHLPGIHFRTWNEPFQREMARYIRKLVDVASDYMPEKGGPVIMMQVENEYGNYQWNYGKDGDRYATWCGELAQSMNTTVPWIMCRQWSDVPFVIPTHNDFYCHHYLDKFFRKHPDLPGMWTENWPGWFQRWGEARPTRPVEDIAYAVARWFAAGGSYNAYYMWHGGTNFGRTSGPMITTSYDYDVMLDEYGLERFPKYHHLQKLHLTLFKHQQVLLTSEVAKKQSLGDHHMAYIYGDPNSSDSIIFLVNEHEKKAATVHFRGLKVVLPRWSVTLLQGGTGKPKVLYCSAKIEVDHPRTRLAFEELLHPTKNTPYLSRPAIWTVQEPIPHNRASCDVQGKQPLEQLSLTNDTTDYLWYVTDFTVSKAQPAPKELTITKVYEMVHIFVDGHYVSMERGAEWVHVYLNKVPGLDRPGTHTLQILLVTMGWTNGEVHMEDYKRGIMGKVFLDKRDITQQKWGHTVGLVGEHQALAGKDTLHNSPLPSGNREVPLTFPQEAQAGPQQREYLAWHQLKFYFDESMDLTRDPPRLALDLQSMTKGYAVVNGHHLGRYWLITGESPSSTRCQSCDYAGWFNPDTKCRTDCGEPSQRYYHVPAEWLNPAGEVNVITLFEEIRGNPQEVKLVQRVHQPEDCPTDIWATPYLWIMVAVAISIFSYLLYTRFIKSKRVEYTQLQ</sequence>
<dbReference type="PROSITE" id="PS01182">
    <property type="entry name" value="GLYCOSYL_HYDROL_F35"/>
    <property type="match status" value="1"/>
</dbReference>
<evidence type="ECO:0000313" key="14">
    <source>
        <dbReference type="Proteomes" id="UP001150925"/>
    </source>
</evidence>
<gene>
    <name evidence="13" type="primary">GLB1L</name>
    <name evidence="13" type="ORF">IWQ62_004812</name>
</gene>
<dbReference type="Gene3D" id="3.20.20.80">
    <property type="entry name" value="Glycosidases"/>
    <property type="match status" value="1"/>
</dbReference>
<feature type="chain" id="PRO_5040988617" description="Beta-galactosidase" evidence="10">
    <location>
        <begin position="39"/>
        <end position="835"/>
    </location>
</feature>
<dbReference type="Proteomes" id="UP001150925">
    <property type="component" value="Unassembled WGS sequence"/>
</dbReference>
<dbReference type="InterPro" id="IPR048913">
    <property type="entry name" value="BetaGal_gal-bd"/>
</dbReference>
<dbReference type="PANTHER" id="PTHR23421">
    <property type="entry name" value="BETA-GALACTOSIDASE RELATED"/>
    <property type="match status" value="1"/>
</dbReference>
<evidence type="ECO:0000259" key="12">
    <source>
        <dbReference type="Pfam" id="PF21467"/>
    </source>
</evidence>
<dbReference type="InterPro" id="IPR031330">
    <property type="entry name" value="Gly_Hdrlase_35_cat"/>
</dbReference>
<evidence type="ECO:0000256" key="6">
    <source>
        <dbReference type="ARBA" id="ARBA00023295"/>
    </source>
</evidence>
<dbReference type="InterPro" id="IPR019801">
    <property type="entry name" value="Glyco_hydro_35_CS"/>
</dbReference>
<dbReference type="SUPFAM" id="SSF51445">
    <property type="entry name" value="(Trans)glycosidases"/>
    <property type="match status" value="1"/>
</dbReference>
<evidence type="ECO:0000256" key="3">
    <source>
        <dbReference type="ARBA" id="ARBA00012756"/>
    </source>
</evidence>
<dbReference type="Pfam" id="PF01301">
    <property type="entry name" value="Glyco_hydro_35"/>
    <property type="match status" value="1"/>
</dbReference>
<evidence type="ECO:0000256" key="5">
    <source>
        <dbReference type="ARBA" id="ARBA00022801"/>
    </source>
</evidence>
<feature type="signal peptide" evidence="10">
    <location>
        <begin position="1"/>
        <end position="38"/>
    </location>
</feature>
<evidence type="ECO:0000256" key="4">
    <source>
        <dbReference type="ARBA" id="ARBA00022729"/>
    </source>
</evidence>
<evidence type="ECO:0000256" key="2">
    <source>
        <dbReference type="ARBA" id="ARBA00009809"/>
    </source>
</evidence>
<evidence type="ECO:0000313" key="13">
    <source>
        <dbReference type="EMBL" id="KAJ1958945.1"/>
    </source>
</evidence>
<evidence type="ECO:0000256" key="7">
    <source>
        <dbReference type="RuleBase" id="RU000675"/>
    </source>
</evidence>
<dbReference type="Gene3D" id="2.60.120.260">
    <property type="entry name" value="Galactose-binding domain-like"/>
    <property type="match status" value="2"/>
</dbReference>
<keyword evidence="4 10" id="KW-0732">Signal</keyword>
<dbReference type="PRINTS" id="PR00742">
    <property type="entry name" value="GLHYDRLASE35"/>
</dbReference>
<feature type="domain" description="Beta-galactosidase galactose-binding" evidence="12">
    <location>
        <begin position="670"/>
        <end position="762"/>
    </location>
</feature>
<dbReference type="GO" id="GO:0004565">
    <property type="term" value="F:beta-galactosidase activity"/>
    <property type="evidence" value="ECO:0007669"/>
    <property type="project" value="UniProtKB-EC"/>
</dbReference>
<keyword evidence="6 7" id="KW-0326">Glycosidase</keyword>
<dbReference type="InterPro" id="IPR017853">
    <property type="entry name" value="GH"/>
</dbReference>
<dbReference type="OrthoDB" id="1657402at2759"/>
<protein>
    <recommendedName>
        <fullName evidence="3 7">Beta-galactosidase</fullName>
        <ecNumber evidence="3 7">3.2.1.23</ecNumber>
    </recommendedName>
</protein>
<dbReference type="FunFam" id="3.20.20.80:FF:000006">
    <property type="entry name" value="Beta-galactosidase"/>
    <property type="match status" value="1"/>
</dbReference>
<comment type="similarity">
    <text evidence="2 8">Belongs to the glycosyl hydrolase 35 family.</text>
</comment>
<evidence type="ECO:0000256" key="1">
    <source>
        <dbReference type="ARBA" id="ARBA00001412"/>
    </source>
</evidence>
<name>A0A9W8E529_9FUNG</name>
<dbReference type="GO" id="GO:0005975">
    <property type="term" value="P:carbohydrate metabolic process"/>
    <property type="evidence" value="ECO:0007669"/>
    <property type="project" value="InterPro"/>
</dbReference>
<dbReference type="InterPro" id="IPR008979">
    <property type="entry name" value="Galactose-bd-like_sf"/>
</dbReference>
<keyword evidence="9" id="KW-0812">Transmembrane</keyword>
<keyword evidence="5 7" id="KW-0378">Hydrolase</keyword>
<dbReference type="EMBL" id="JANBPY010001723">
    <property type="protein sequence ID" value="KAJ1958945.1"/>
    <property type="molecule type" value="Genomic_DNA"/>
</dbReference>
<proteinExistence type="inferred from homology"/>
<dbReference type="EC" id="3.2.1.23" evidence="3 7"/>
<evidence type="ECO:0000259" key="11">
    <source>
        <dbReference type="Pfam" id="PF01301"/>
    </source>
</evidence>
<evidence type="ECO:0000256" key="9">
    <source>
        <dbReference type="SAM" id="Phobius"/>
    </source>
</evidence>
<keyword evidence="9" id="KW-1133">Transmembrane helix</keyword>
<organism evidence="13 14">
    <name type="scientific">Dispira parvispora</name>
    <dbReference type="NCBI Taxonomy" id="1520584"/>
    <lineage>
        <taxon>Eukaryota</taxon>
        <taxon>Fungi</taxon>
        <taxon>Fungi incertae sedis</taxon>
        <taxon>Zoopagomycota</taxon>
        <taxon>Kickxellomycotina</taxon>
        <taxon>Dimargaritomycetes</taxon>
        <taxon>Dimargaritales</taxon>
        <taxon>Dimargaritaceae</taxon>
        <taxon>Dispira</taxon>
    </lineage>
</organism>
<evidence type="ECO:0000256" key="10">
    <source>
        <dbReference type="SAM" id="SignalP"/>
    </source>
</evidence>
<feature type="domain" description="Glycoside hydrolase 35 catalytic" evidence="11">
    <location>
        <begin position="64"/>
        <end position="368"/>
    </location>
</feature>
<comment type="caution">
    <text evidence="13">The sequence shown here is derived from an EMBL/GenBank/DDBJ whole genome shotgun (WGS) entry which is preliminary data.</text>
</comment>
<dbReference type="AlphaFoldDB" id="A0A9W8E529"/>
<feature type="transmembrane region" description="Helical" evidence="9">
    <location>
        <begin position="803"/>
        <end position="820"/>
    </location>
</feature>
<keyword evidence="9" id="KW-0472">Membrane</keyword>
<dbReference type="InterPro" id="IPR001944">
    <property type="entry name" value="Glycoside_Hdrlase_35"/>
</dbReference>
<comment type="catalytic activity">
    <reaction evidence="1 7">
        <text>Hydrolysis of terminal non-reducing beta-D-galactose residues in beta-D-galactosides.</text>
        <dbReference type="EC" id="3.2.1.23"/>
    </reaction>
</comment>
<evidence type="ECO:0000256" key="8">
    <source>
        <dbReference type="RuleBase" id="RU003679"/>
    </source>
</evidence>
<keyword evidence="14" id="KW-1185">Reference proteome</keyword>
<reference evidence="13" key="1">
    <citation type="submission" date="2022-07" db="EMBL/GenBank/DDBJ databases">
        <title>Phylogenomic reconstructions and comparative analyses of Kickxellomycotina fungi.</title>
        <authorList>
            <person name="Reynolds N.K."/>
            <person name="Stajich J.E."/>
            <person name="Barry K."/>
            <person name="Grigoriev I.V."/>
            <person name="Crous P."/>
            <person name="Smith M.E."/>
        </authorList>
    </citation>
    <scope>NUCLEOTIDE SEQUENCE</scope>
    <source>
        <strain evidence="13">RSA 1196</strain>
    </source>
</reference>